<proteinExistence type="predicted"/>
<feature type="domain" description="Solute-binding protein family 3/N-terminal" evidence="2">
    <location>
        <begin position="67"/>
        <end position="299"/>
    </location>
</feature>
<sequence>MARSVSQRLLLAGSVAVVGSLILTGCGSSKIDGNTGAAPNASQSVNAEGTDAALVAMVPAALKTKGTVVIGSDTTYAPSEFKNAQGQIVGFDVELGTAIMKKLGLKAEFQSASFDSILGGIVAKKYDLGMSSFTDNKQREQQVDLVDYYNAGEAIATLTGNPDKLTGQAADLCGIKVSVQTATTESDEIKNVINPACKKAGKPVVPGDGNQFDAQTDATSALIAKRDQAMMADSPVIDYAVQQSNGQLIKIGQDYNTAPYGLAVPKGDGQFAQAIAGAIKDLIQDGTYNQILTKWAVQPGAITADKVVVNGATS</sequence>
<dbReference type="AlphaFoldDB" id="A0A1H7SP64"/>
<evidence type="ECO:0000313" key="4">
    <source>
        <dbReference type="Proteomes" id="UP000183015"/>
    </source>
</evidence>
<dbReference type="SMART" id="SM00062">
    <property type="entry name" value="PBPb"/>
    <property type="match status" value="1"/>
</dbReference>
<accession>A0A1H7SP64</accession>
<protein>
    <submittedName>
        <fullName evidence="3">Polar amino acid transport system substrate-binding protein</fullName>
    </submittedName>
</protein>
<dbReference type="CDD" id="cd01004">
    <property type="entry name" value="PBP2_MidA_like"/>
    <property type="match status" value="1"/>
</dbReference>
<dbReference type="eggNOG" id="COG0834">
    <property type="taxonomic scope" value="Bacteria"/>
</dbReference>
<keyword evidence="1" id="KW-0732">Signal</keyword>
<gene>
    <name evidence="3" type="ORF">SAMN05414137_11292</name>
</gene>
<dbReference type="PANTHER" id="PTHR35936:SF17">
    <property type="entry name" value="ARGININE-BINDING EXTRACELLULAR PROTEIN ARTP"/>
    <property type="match status" value="1"/>
</dbReference>
<dbReference type="SUPFAM" id="SSF53850">
    <property type="entry name" value="Periplasmic binding protein-like II"/>
    <property type="match status" value="1"/>
</dbReference>
<dbReference type="RefSeq" id="WP_042453434.1">
    <property type="nucleotide sequence ID" value="NZ_BBPN01000028.1"/>
</dbReference>
<reference evidence="4" key="1">
    <citation type="submission" date="2016-10" db="EMBL/GenBank/DDBJ databases">
        <authorList>
            <person name="Varghese N."/>
        </authorList>
    </citation>
    <scope>NUCLEOTIDE SEQUENCE [LARGE SCALE GENOMIC DNA]</scope>
    <source>
        <strain evidence="4">DSM 45096 / BCRC 16803 / CGMCC 4.1857 / CIP 109030 / JCM 12277 / KCTC 19219 / NBRC 100920 / 33214</strain>
    </source>
</reference>
<evidence type="ECO:0000313" key="3">
    <source>
        <dbReference type="EMBL" id="SEL73554.1"/>
    </source>
</evidence>
<dbReference type="InterPro" id="IPR001638">
    <property type="entry name" value="Solute-binding_3/MltF_N"/>
</dbReference>
<dbReference type="PROSITE" id="PS51257">
    <property type="entry name" value="PROKAR_LIPOPROTEIN"/>
    <property type="match status" value="1"/>
</dbReference>
<dbReference type="PANTHER" id="PTHR35936">
    <property type="entry name" value="MEMBRANE-BOUND LYTIC MUREIN TRANSGLYCOSYLASE F"/>
    <property type="match status" value="1"/>
</dbReference>
<dbReference type="Gene3D" id="3.40.190.10">
    <property type="entry name" value="Periplasmic binding protein-like II"/>
    <property type="match status" value="2"/>
</dbReference>
<name>A0A1H7SP64_STRJI</name>
<dbReference type="OrthoDB" id="4577708at2"/>
<evidence type="ECO:0000259" key="2">
    <source>
        <dbReference type="SMART" id="SM00062"/>
    </source>
</evidence>
<dbReference type="Pfam" id="PF00497">
    <property type="entry name" value="SBP_bac_3"/>
    <property type="match status" value="1"/>
</dbReference>
<organism evidence="3 4">
    <name type="scientific">Streptacidiphilus jiangxiensis</name>
    <dbReference type="NCBI Taxonomy" id="235985"/>
    <lineage>
        <taxon>Bacteria</taxon>
        <taxon>Bacillati</taxon>
        <taxon>Actinomycetota</taxon>
        <taxon>Actinomycetes</taxon>
        <taxon>Kitasatosporales</taxon>
        <taxon>Streptomycetaceae</taxon>
        <taxon>Streptacidiphilus</taxon>
    </lineage>
</organism>
<dbReference type="EMBL" id="FOAZ01000012">
    <property type="protein sequence ID" value="SEL73554.1"/>
    <property type="molecule type" value="Genomic_DNA"/>
</dbReference>
<keyword evidence="4" id="KW-1185">Reference proteome</keyword>
<dbReference type="STRING" id="235985.SAMN05414137_11292"/>
<dbReference type="Proteomes" id="UP000183015">
    <property type="component" value="Unassembled WGS sequence"/>
</dbReference>
<evidence type="ECO:0000256" key="1">
    <source>
        <dbReference type="ARBA" id="ARBA00022729"/>
    </source>
</evidence>